<accession>L8GNI1</accession>
<evidence type="ECO:0000256" key="1">
    <source>
        <dbReference type="SAM" id="MobiDB-lite"/>
    </source>
</evidence>
<feature type="transmembrane region" description="Helical" evidence="2">
    <location>
        <begin position="127"/>
        <end position="147"/>
    </location>
</feature>
<keyword evidence="2" id="KW-0472">Membrane</keyword>
<gene>
    <name evidence="4" type="ORF">ACA1_271350</name>
</gene>
<protein>
    <recommendedName>
        <fullName evidence="3">CWH43-like N-terminal domain-containing protein</fullName>
    </recommendedName>
</protein>
<dbReference type="VEuPathDB" id="AmoebaDB:ACA1_271350"/>
<keyword evidence="2" id="KW-1133">Transmembrane helix</keyword>
<keyword evidence="5" id="KW-1185">Reference proteome</keyword>
<feature type="transmembrane region" description="Helical" evidence="2">
    <location>
        <begin position="153"/>
        <end position="176"/>
    </location>
</feature>
<feature type="transmembrane region" description="Helical" evidence="2">
    <location>
        <begin position="39"/>
        <end position="64"/>
    </location>
</feature>
<feature type="domain" description="CWH43-like N-terminal" evidence="3">
    <location>
        <begin position="38"/>
        <end position="258"/>
    </location>
</feature>
<feature type="transmembrane region" description="Helical" evidence="2">
    <location>
        <begin position="84"/>
        <end position="106"/>
    </location>
</feature>
<evidence type="ECO:0000256" key="2">
    <source>
        <dbReference type="SAM" id="Phobius"/>
    </source>
</evidence>
<dbReference type="Pfam" id="PF10277">
    <property type="entry name" value="Frag1"/>
    <property type="match status" value="1"/>
</dbReference>
<name>L8GNI1_ACACF</name>
<evidence type="ECO:0000313" key="4">
    <source>
        <dbReference type="EMBL" id="ELR14600.1"/>
    </source>
</evidence>
<dbReference type="KEGG" id="acan:ACA1_271350"/>
<dbReference type="AlphaFoldDB" id="L8GNI1"/>
<dbReference type="InterPro" id="IPR019402">
    <property type="entry name" value="CWH43_N"/>
</dbReference>
<keyword evidence="2" id="KW-0812">Transmembrane</keyword>
<feature type="region of interest" description="Disordered" evidence="1">
    <location>
        <begin position="1"/>
        <end position="27"/>
    </location>
</feature>
<sequence>MSSATRRPPHHQQQQHAPQGATATKEAAAEARGTSVGGWVLPAIGLFVGVLTLTLTYVLAMAYAPNGSVQYWFISQMGSNRPAYFFYAYGCCLAAGLLIPCAWIFAAHNASKLQTDLSRVRRTLNSLSMASAIVSVLALGGQSVYPMGDGNPIHIGFASLFFLGVWAHALLTALLYAHAYRDPRVVMGEHEGFWVQWKALCTALTSVFTLLTVGVLAFDGWLHLDEGLTWGPSFVSWLTAEKEKASLLCYFISYFHDLAHVQIVVCQSAPVTSSPAGRKHRRQH</sequence>
<evidence type="ECO:0000313" key="5">
    <source>
        <dbReference type="Proteomes" id="UP000011083"/>
    </source>
</evidence>
<dbReference type="EMBL" id="KB008049">
    <property type="protein sequence ID" value="ELR14600.1"/>
    <property type="molecule type" value="Genomic_DNA"/>
</dbReference>
<organism evidence="4 5">
    <name type="scientific">Acanthamoeba castellanii (strain ATCC 30010 / Neff)</name>
    <dbReference type="NCBI Taxonomy" id="1257118"/>
    <lineage>
        <taxon>Eukaryota</taxon>
        <taxon>Amoebozoa</taxon>
        <taxon>Discosea</taxon>
        <taxon>Longamoebia</taxon>
        <taxon>Centramoebida</taxon>
        <taxon>Acanthamoebidae</taxon>
        <taxon>Acanthamoeba</taxon>
    </lineage>
</organism>
<proteinExistence type="predicted"/>
<dbReference type="GeneID" id="14915193"/>
<feature type="compositionally biased region" description="Low complexity" evidence="1">
    <location>
        <begin position="11"/>
        <end position="26"/>
    </location>
</feature>
<reference evidence="4 5" key="1">
    <citation type="journal article" date="2013" name="Genome Biol.">
        <title>Genome of Acanthamoeba castellanii highlights extensive lateral gene transfer and early evolution of tyrosine kinase signaling.</title>
        <authorList>
            <person name="Clarke M."/>
            <person name="Lohan A.J."/>
            <person name="Liu B."/>
            <person name="Lagkouvardos I."/>
            <person name="Roy S."/>
            <person name="Zafar N."/>
            <person name="Bertelli C."/>
            <person name="Schilde C."/>
            <person name="Kianianmomeni A."/>
            <person name="Burglin T.R."/>
            <person name="Frech C."/>
            <person name="Turcotte B."/>
            <person name="Kopec K.O."/>
            <person name="Synnott J.M."/>
            <person name="Choo C."/>
            <person name="Paponov I."/>
            <person name="Finkler A."/>
            <person name="Soon Heng Tan C."/>
            <person name="Hutchins A.P."/>
            <person name="Weinmeier T."/>
            <person name="Rattei T."/>
            <person name="Chu J.S."/>
            <person name="Gimenez G."/>
            <person name="Irimia M."/>
            <person name="Rigden D.J."/>
            <person name="Fitzpatrick D.A."/>
            <person name="Lorenzo-Morales J."/>
            <person name="Bateman A."/>
            <person name="Chiu C.H."/>
            <person name="Tang P."/>
            <person name="Hegemann P."/>
            <person name="Fromm H."/>
            <person name="Raoult D."/>
            <person name="Greub G."/>
            <person name="Miranda-Saavedra D."/>
            <person name="Chen N."/>
            <person name="Nash P."/>
            <person name="Ginger M.L."/>
            <person name="Horn M."/>
            <person name="Schaap P."/>
            <person name="Caler L."/>
            <person name="Loftus B."/>
        </authorList>
    </citation>
    <scope>NUCLEOTIDE SEQUENCE [LARGE SCALE GENOMIC DNA]</scope>
    <source>
        <strain evidence="4 5">Neff</strain>
    </source>
</reference>
<dbReference type="RefSeq" id="XP_004336613.1">
    <property type="nucleotide sequence ID" value="XM_004336565.1"/>
</dbReference>
<dbReference type="Proteomes" id="UP000011083">
    <property type="component" value="Unassembled WGS sequence"/>
</dbReference>
<evidence type="ECO:0000259" key="3">
    <source>
        <dbReference type="Pfam" id="PF10277"/>
    </source>
</evidence>